<dbReference type="Pfam" id="PF21211">
    <property type="entry name" value="FkbH_N"/>
    <property type="match status" value="1"/>
</dbReference>
<dbReference type="NCBIfam" id="TIGR01681">
    <property type="entry name" value="HAD-SF-IIIC"/>
    <property type="match status" value="1"/>
</dbReference>
<dbReference type="AlphaFoldDB" id="A0AAE3DI91"/>
<sequence length="598" mass="68607">MKELEYPFDAAYIIKKRKSLKKTLLADGTSRIRKKIAVFGGSTTSDIVKTLELFLLDAGIEPEFYESEYAQYFQDAMFPDETLLSFKPDIVFIHTTNRNVTDWPEMTDTTEQIDEKLHTEINRFTAMWKSIAEKFHCPIIQNNFEMPLYRLLGSRDAWDIHGRTNFLTRLNEAFYAYARENESFYIHDLNFVSADYGLKEWSNPLFWNMYKYAMCFEAIPSFAFSVSHIIKSIFGKNKKALALDLDNTLWGGVVGDDGVDGIEIGQETGVSQSYYEFQTYVKQLKSLGIVLTVCSKNDHENAIAGLNHPEGALRPDDFVIIKANWENKDRNIAETAAELNILPDSIVFADDNPAEREIVRTQIKGAAVPDMDGVENYITTIDRSGFFEVTTFSEDDLKRNEMYKKNALRAAEMASFGDYNDYLKSLEMHAVIDDFIPVYLARITQLTNKSNQFNVTTRRYTPAEMESVFEDDGYIRLYGKLIDKFGDNGVVSIVIGRKNGTALDIDLWLMSCRVLKRDMEFAMLDRLVERCREVGVETINGYYYPTAKNKMVSDLFGRFGFTKTEEHEDGSTVWQLRVADYKPQNHVIEVFGNDHAEA</sequence>
<dbReference type="EMBL" id="JAJEQC010000013">
    <property type="protein sequence ID" value="MCC2137673.1"/>
    <property type="molecule type" value="Genomic_DNA"/>
</dbReference>
<dbReference type="Proteomes" id="UP001199424">
    <property type="component" value="Unassembled WGS sequence"/>
</dbReference>
<reference evidence="2" key="1">
    <citation type="submission" date="2021-10" db="EMBL/GenBank/DDBJ databases">
        <title>Anaerobic single-cell dispensing facilitates the cultivation of human gut bacteria.</title>
        <authorList>
            <person name="Afrizal A."/>
        </authorList>
    </citation>
    <scope>NUCLEOTIDE SEQUENCE</scope>
    <source>
        <strain evidence="2">CLA-AA-H250</strain>
    </source>
</reference>
<feature type="domain" description="BF1531-like N-terminal" evidence="1">
    <location>
        <begin position="35"/>
        <end position="231"/>
    </location>
</feature>
<evidence type="ECO:0000259" key="1">
    <source>
        <dbReference type="Pfam" id="PF21211"/>
    </source>
</evidence>
<keyword evidence="3" id="KW-1185">Reference proteome</keyword>
<dbReference type="InterPro" id="IPR036514">
    <property type="entry name" value="SGNH_hydro_sf"/>
</dbReference>
<protein>
    <submittedName>
        <fullName evidence="2">HAD-IIIC family phosphatase</fullName>
    </submittedName>
</protein>
<dbReference type="InterPro" id="IPR010033">
    <property type="entry name" value="HAD_SF_ppase_IIIC"/>
</dbReference>
<dbReference type="InterPro" id="IPR049369">
    <property type="entry name" value="BF1531-like_N"/>
</dbReference>
<name>A0AAE3DI91_9FIRM</name>
<evidence type="ECO:0000313" key="3">
    <source>
        <dbReference type="Proteomes" id="UP001199424"/>
    </source>
</evidence>
<evidence type="ECO:0000313" key="2">
    <source>
        <dbReference type="EMBL" id="MCC2137673.1"/>
    </source>
</evidence>
<proteinExistence type="predicted"/>
<dbReference type="RefSeq" id="WP_308449841.1">
    <property type="nucleotide sequence ID" value="NZ_JAJEQC010000013.1"/>
</dbReference>
<dbReference type="NCBIfam" id="TIGR01686">
    <property type="entry name" value="FkbH"/>
    <property type="match status" value="1"/>
</dbReference>
<dbReference type="Gene3D" id="3.40.50.1000">
    <property type="entry name" value="HAD superfamily/HAD-like"/>
    <property type="match status" value="1"/>
</dbReference>
<dbReference type="InterPro" id="IPR036412">
    <property type="entry name" value="HAD-like_sf"/>
</dbReference>
<dbReference type="SUPFAM" id="SSF56784">
    <property type="entry name" value="HAD-like"/>
    <property type="match status" value="1"/>
</dbReference>
<comment type="caution">
    <text evidence="2">The sequence shown here is derived from an EMBL/GenBank/DDBJ whole genome shotgun (WGS) entry which is preliminary data.</text>
</comment>
<organism evidence="2 3">
    <name type="scientific">Hominenteromicrobium mulieris</name>
    <dbReference type="NCBI Taxonomy" id="2885357"/>
    <lineage>
        <taxon>Bacteria</taxon>
        <taxon>Bacillati</taxon>
        <taxon>Bacillota</taxon>
        <taxon>Clostridia</taxon>
        <taxon>Eubacteriales</taxon>
        <taxon>Oscillospiraceae</taxon>
        <taxon>Hominenteromicrobium</taxon>
    </lineage>
</organism>
<dbReference type="InterPro" id="IPR023214">
    <property type="entry name" value="HAD_sf"/>
</dbReference>
<dbReference type="InterPro" id="IPR010037">
    <property type="entry name" value="FkbH_domain"/>
</dbReference>
<dbReference type="Gene3D" id="3.40.50.1110">
    <property type="entry name" value="SGNH hydrolase"/>
    <property type="match status" value="1"/>
</dbReference>
<accession>A0AAE3DI91</accession>
<gene>
    <name evidence="2" type="ORF">LKD31_11725</name>
</gene>